<dbReference type="InterPro" id="IPR045851">
    <property type="entry name" value="AMP-bd_C_sf"/>
</dbReference>
<dbReference type="Gene3D" id="3.40.50.12780">
    <property type="entry name" value="N-terminal domain of ligase-like"/>
    <property type="match status" value="1"/>
</dbReference>
<dbReference type="AlphaFoldDB" id="A0A0V9ULW4"/>
<dbReference type="Proteomes" id="UP000053060">
    <property type="component" value="Unassembled WGS sequence"/>
</dbReference>
<accession>A0A0V9ULW4</accession>
<evidence type="ECO:0000313" key="8">
    <source>
        <dbReference type="Proteomes" id="UP000053060"/>
    </source>
</evidence>
<dbReference type="InterPro" id="IPR020845">
    <property type="entry name" value="AMP-binding_CS"/>
</dbReference>
<dbReference type="SUPFAM" id="SSF56801">
    <property type="entry name" value="Acetyl-CoA synthetase-like"/>
    <property type="match status" value="1"/>
</dbReference>
<dbReference type="InterPro" id="IPR025110">
    <property type="entry name" value="AMP-bd_C"/>
</dbReference>
<dbReference type="Pfam" id="PF00501">
    <property type="entry name" value="AMP-binding"/>
    <property type="match status" value="1"/>
</dbReference>
<gene>
    <name evidence="7" type="ORF">Z045_10250</name>
</gene>
<reference evidence="8" key="1">
    <citation type="submission" date="2015-01" db="EMBL/GenBank/DDBJ databases">
        <title>Draft genome sequence of Rhodococcus pyridinivorans strain KG-16, a hydrocarbon-degrading bacterium.</title>
        <authorList>
            <person name="Aggarwal R.K."/>
            <person name="Dawar C."/>
        </authorList>
    </citation>
    <scope>NUCLEOTIDE SEQUENCE [LARGE SCALE GENOMIC DNA]</scope>
    <source>
        <strain evidence="8">KG-16</strain>
    </source>
</reference>
<reference evidence="7 8" key="2">
    <citation type="journal article" date="2016" name="Genome Announc.">
        <title>Draft Genome Sequence of a Versatile Hydrocarbon-Degrading Bacterium, Rhodococcus pyridinivorans Strain KG-16, Collected from Oil Fields in India.</title>
        <authorList>
            <person name="Aggarwal R.K."/>
            <person name="Dawar C."/>
            <person name="Phanindranath R."/>
            <person name="Mutnuri L."/>
            <person name="Dayal A.M."/>
        </authorList>
    </citation>
    <scope>NUCLEOTIDE SEQUENCE [LARGE SCALE GENOMIC DNA]</scope>
    <source>
        <strain evidence="7 8">KG-16</strain>
    </source>
</reference>
<name>A0A0V9ULW4_9NOCA</name>
<proteinExistence type="inferred from homology"/>
<dbReference type="EMBL" id="AZXY01000004">
    <property type="protein sequence ID" value="KSZ58981.1"/>
    <property type="molecule type" value="Genomic_DNA"/>
</dbReference>
<evidence type="ECO:0000256" key="4">
    <source>
        <dbReference type="ARBA" id="ARBA00023098"/>
    </source>
</evidence>
<dbReference type="GO" id="GO:0016874">
    <property type="term" value="F:ligase activity"/>
    <property type="evidence" value="ECO:0007669"/>
    <property type="project" value="UniProtKB-KW"/>
</dbReference>
<dbReference type="PATRIC" id="fig|1441730.3.peg.2133"/>
<dbReference type="InterPro" id="IPR000873">
    <property type="entry name" value="AMP-dep_synth/lig_dom"/>
</dbReference>
<keyword evidence="2" id="KW-0436">Ligase</keyword>
<feature type="domain" description="AMP-dependent synthetase/ligase" evidence="5">
    <location>
        <begin position="16"/>
        <end position="374"/>
    </location>
</feature>
<evidence type="ECO:0000256" key="3">
    <source>
        <dbReference type="ARBA" id="ARBA00022832"/>
    </source>
</evidence>
<dbReference type="Gene3D" id="3.30.300.30">
    <property type="match status" value="1"/>
</dbReference>
<protein>
    <submittedName>
        <fullName evidence="7">Acyl-CoA synthetase</fullName>
    </submittedName>
</protein>
<dbReference type="PROSITE" id="PS00455">
    <property type="entry name" value="AMP_BINDING"/>
    <property type="match status" value="1"/>
</dbReference>
<dbReference type="PANTHER" id="PTHR43859">
    <property type="entry name" value="ACYL-ACTIVATING ENZYME"/>
    <property type="match status" value="1"/>
</dbReference>
<dbReference type="Pfam" id="PF13193">
    <property type="entry name" value="AMP-binding_C"/>
    <property type="match status" value="1"/>
</dbReference>
<evidence type="ECO:0000259" key="6">
    <source>
        <dbReference type="Pfam" id="PF13193"/>
    </source>
</evidence>
<keyword evidence="3" id="KW-0276">Fatty acid metabolism</keyword>
<dbReference type="GO" id="GO:0006631">
    <property type="term" value="P:fatty acid metabolic process"/>
    <property type="evidence" value="ECO:0007669"/>
    <property type="project" value="UniProtKB-KW"/>
</dbReference>
<dbReference type="FunFam" id="3.30.300.30:FF:000008">
    <property type="entry name" value="2,3-dihydroxybenzoate-AMP ligase"/>
    <property type="match status" value="1"/>
</dbReference>
<evidence type="ECO:0000256" key="2">
    <source>
        <dbReference type="ARBA" id="ARBA00022598"/>
    </source>
</evidence>
<evidence type="ECO:0000313" key="7">
    <source>
        <dbReference type="EMBL" id="KSZ58981.1"/>
    </source>
</evidence>
<dbReference type="InterPro" id="IPR042099">
    <property type="entry name" value="ANL_N_sf"/>
</dbReference>
<keyword evidence="4" id="KW-0443">Lipid metabolism</keyword>
<dbReference type="PANTHER" id="PTHR43859:SF4">
    <property type="entry name" value="BUTANOATE--COA LIGASE AAE1-RELATED"/>
    <property type="match status" value="1"/>
</dbReference>
<comment type="caution">
    <text evidence="7">The sequence shown here is derived from an EMBL/GenBank/DDBJ whole genome shotgun (WGS) entry which is preliminary data.</text>
</comment>
<comment type="similarity">
    <text evidence="1">Belongs to the ATP-dependent AMP-binding enzyme family.</text>
</comment>
<organism evidence="7 8">
    <name type="scientific">Rhodococcus pyridinivorans KG-16</name>
    <dbReference type="NCBI Taxonomy" id="1441730"/>
    <lineage>
        <taxon>Bacteria</taxon>
        <taxon>Bacillati</taxon>
        <taxon>Actinomycetota</taxon>
        <taxon>Actinomycetes</taxon>
        <taxon>Mycobacteriales</taxon>
        <taxon>Nocardiaceae</taxon>
        <taxon>Rhodococcus</taxon>
    </lineage>
</organism>
<evidence type="ECO:0000259" key="5">
    <source>
        <dbReference type="Pfam" id="PF00501"/>
    </source>
</evidence>
<evidence type="ECO:0000256" key="1">
    <source>
        <dbReference type="ARBA" id="ARBA00006432"/>
    </source>
</evidence>
<dbReference type="RefSeq" id="WP_060651757.1">
    <property type="nucleotide sequence ID" value="NZ_AZXY01000004.1"/>
</dbReference>
<feature type="domain" description="AMP-binding enzyme C-terminal" evidence="6">
    <location>
        <begin position="424"/>
        <end position="498"/>
    </location>
</feature>
<sequence length="508" mass="54825">MTEQFSFEILTPTAFLDRSARVFRDDLAMVDGDVRRTYAELRDRCLRQSGMLHALGVEPGDRVAVLAPNTSLMLEAHYGVLYAGAVLVSLNTRLTAPELRFILEHSGSRVLLVEESLADLAREATADLPSITVVGDDYEDKLAAARHRYVPLADERTMIALNYTSGTTGDPKGVMYHARGAYLQALAMVAHFGLDSGSTYLWTLPMFHCNGWTFTWAVTAAGGTHVCLPKVDPERIWDLVRTENVTHLCGAPTVLASLVDAPNAGGIDHRVVAAIGGAPPAPALIERCTALGLDITHLYGLTETYGPAAIGEWRSEWDVLPEDEKARLRSRQGVGNVVAGELRIVDPMGSDVPADGETTGEIALRGNNVMLGYYNNPDATARAVPDGWFRTGDIGVMHPDGYIEIRDRAKDVIISGGENISSVEVEAALISHPAVLEAAVVAAPSEKWGERPVAYVALRSGASADEAELRAHVRSQLAGFKVPDSIVFGALPKTASGKIRKVELRERL</sequence>